<dbReference type="EMBL" id="RCVZ01000002">
    <property type="protein sequence ID" value="RLQ97242.1"/>
    <property type="molecule type" value="Genomic_DNA"/>
</dbReference>
<keyword evidence="3" id="KW-1185">Reference proteome</keyword>
<feature type="coiled-coil region" evidence="1">
    <location>
        <begin position="15"/>
        <end position="42"/>
    </location>
</feature>
<comment type="caution">
    <text evidence="2">The sequence shown here is derived from an EMBL/GenBank/DDBJ whole genome shotgun (WGS) entry which is preliminary data.</text>
</comment>
<evidence type="ECO:0000256" key="1">
    <source>
        <dbReference type="SAM" id="Coils"/>
    </source>
</evidence>
<dbReference type="Pfam" id="PF10737">
    <property type="entry name" value="GerPC"/>
    <property type="match status" value="1"/>
</dbReference>
<reference evidence="2 3" key="1">
    <citation type="submission" date="2018-10" db="EMBL/GenBank/DDBJ databases">
        <title>Falsibacillus sp. genome draft.</title>
        <authorList>
            <person name="Shi S."/>
        </authorList>
    </citation>
    <scope>NUCLEOTIDE SEQUENCE [LARGE SCALE GENOMIC DNA]</scope>
    <source>
        <strain evidence="2 3">GY 10110</strain>
    </source>
</reference>
<dbReference type="RefSeq" id="WP_121679192.1">
    <property type="nucleotide sequence ID" value="NZ_RCVZ01000002.1"/>
</dbReference>
<accession>A0A3L7K9C9</accession>
<dbReference type="OrthoDB" id="2991331at2"/>
<keyword evidence="1" id="KW-0175">Coiled coil</keyword>
<proteinExistence type="predicted"/>
<dbReference type="InterPro" id="IPR019673">
    <property type="entry name" value="Spore_germination_GerPC"/>
</dbReference>
<evidence type="ECO:0000313" key="3">
    <source>
        <dbReference type="Proteomes" id="UP000276770"/>
    </source>
</evidence>
<dbReference type="AlphaFoldDB" id="A0A3L7K9C9"/>
<evidence type="ECO:0000313" key="2">
    <source>
        <dbReference type="EMBL" id="RLQ97242.1"/>
    </source>
</evidence>
<name>A0A3L7K9C9_9BACI</name>
<organism evidence="2 3">
    <name type="scientific">Falsibacillus albus</name>
    <dbReference type="NCBI Taxonomy" id="2478915"/>
    <lineage>
        <taxon>Bacteria</taxon>
        <taxon>Bacillati</taxon>
        <taxon>Bacillota</taxon>
        <taxon>Bacilli</taxon>
        <taxon>Bacillales</taxon>
        <taxon>Bacillaceae</taxon>
        <taxon>Falsibacillus</taxon>
    </lineage>
</organism>
<gene>
    <name evidence="2" type="ORF">D9X91_03565</name>
</gene>
<sequence length="208" mass="24054">MQDLYQHINQLYHYISKQTNKIKDLEDTISSIQMEIEQLKSKPSVNVERLEYKFDQLKVETLEGTLNIGLNPTDLKNIEDFAVDQQPANSESVVTPFPQGMRDNIEAAANQYVDKEIANLIQDNEEQLETHIDPQYHELIKNDIKRQLPQRISYYINVHSHPSARQQNPVEQLEEVIGQKIRADIQQAVYTFIAQLPNELKGKKPDGT</sequence>
<protein>
    <submittedName>
        <fullName evidence="2">Spore gernimation protein</fullName>
    </submittedName>
</protein>
<dbReference type="Proteomes" id="UP000276770">
    <property type="component" value="Unassembled WGS sequence"/>
</dbReference>